<evidence type="ECO:0000256" key="1">
    <source>
        <dbReference type="SAM" id="SignalP"/>
    </source>
</evidence>
<dbReference type="EMBL" id="JBHSDU010000010">
    <property type="protein sequence ID" value="MFC4311769.1"/>
    <property type="molecule type" value="Genomic_DNA"/>
</dbReference>
<protein>
    <submittedName>
        <fullName evidence="2">DUF6282 family protein</fullName>
    </submittedName>
</protein>
<dbReference type="InterPro" id="IPR006311">
    <property type="entry name" value="TAT_signal"/>
</dbReference>
<organism evidence="2 3">
    <name type="scientific">Steroidobacter flavus</name>
    <dbReference type="NCBI Taxonomy" id="1842136"/>
    <lineage>
        <taxon>Bacteria</taxon>
        <taxon>Pseudomonadati</taxon>
        <taxon>Pseudomonadota</taxon>
        <taxon>Gammaproteobacteria</taxon>
        <taxon>Steroidobacterales</taxon>
        <taxon>Steroidobacteraceae</taxon>
        <taxon>Steroidobacter</taxon>
    </lineage>
</organism>
<feature type="chain" id="PRO_5046871011" evidence="1">
    <location>
        <begin position="24"/>
        <end position="326"/>
    </location>
</feature>
<dbReference type="InterPro" id="IPR032466">
    <property type="entry name" value="Metal_Hydrolase"/>
</dbReference>
<dbReference type="RefSeq" id="WP_380600602.1">
    <property type="nucleotide sequence ID" value="NZ_JBHSDU010000010.1"/>
</dbReference>
<keyword evidence="3" id="KW-1185">Reference proteome</keyword>
<accession>A0ABV8SZJ8</accession>
<comment type="caution">
    <text evidence="2">The sequence shown here is derived from an EMBL/GenBank/DDBJ whole genome shotgun (WGS) entry which is preliminary data.</text>
</comment>
<evidence type="ECO:0000313" key="3">
    <source>
        <dbReference type="Proteomes" id="UP001595904"/>
    </source>
</evidence>
<dbReference type="SUPFAM" id="SSF51556">
    <property type="entry name" value="Metallo-dependent hydrolases"/>
    <property type="match status" value="1"/>
</dbReference>
<evidence type="ECO:0000313" key="2">
    <source>
        <dbReference type="EMBL" id="MFC4311769.1"/>
    </source>
</evidence>
<dbReference type="PROSITE" id="PS51318">
    <property type="entry name" value="TAT"/>
    <property type="match status" value="1"/>
</dbReference>
<dbReference type="Gene3D" id="3.20.20.140">
    <property type="entry name" value="Metal-dependent hydrolases"/>
    <property type="match status" value="1"/>
</dbReference>
<reference evidence="3" key="1">
    <citation type="journal article" date="2019" name="Int. J. Syst. Evol. Microbiol.">
        <title>The Global Catalogue of Microorganisms (GCM) 10K type strain sequencing project: providing services to taxonomists for standard genome sequencing and annotation.</title>
        <authorList>
            <consortium name="The Broad Institute Genomics Platform"/>
            <consortium name="The Broad Institute Genome Sequencing Center for Infectious Disease"/>
            <person name="Wu L."/>
            <person name="Ma J."/>
        </authorList>
    </citation>
    <scope>NUCLEOTIDE SEQUENCE [LARGE SCALE GENOMIC DNA]</scope>
    <source>
        <strain evidence="3">CGMCC 1.10759</strain>
    </source>
</reference>
<sequence length="326" mass="35204">MSRRTLIGMGAGLALVTSAASHAQGASVAARALLRDAIDVHTHLDPDSFGPHSNQAARSLDVVDMARRAQRAGMRGFVIKQHYDQTAHLAYLARKAVPEVEVFGMLCSNRTVGGLNPETVHHFAEVLGGHARIVSMPTWDAENYVRQSKNPTRPAVPIAREGVLLPETLALIETIAHAQIRDSNVKLALATGHVSADEALLVIREARRRGIDRIIATHAMGHPINMTLAQMKEAAGLGAFIEFVANFLSGTRASFTVQQYHDAIREIGPARVILSSDGGQANRPFPDDLIAEAAQQLHELGLSHGELRTMLVDNPARLLGLPQRPS</sequence>
<dbReference type="Pfam" id="PF19799">
    <property type="entry name" value="DUF6282"/>
    <property type="match status" value="1"/>
</dbReference>
<dbReference type="InterPro" id="IPR046249">
    <property type="entry name" value="DUF6282"/>
</dbReference>
<keyword evidence="1" id="KW-0732">Signal</keyword>
<gene>
    <name evidence="2" type="ORF">ACFPN2_21980</name>
</gene>
<feature type="signal peptide" evidence="1">
    <location>
        <begin position="1"/>
        <end position="23"/>
    </location>
</feature>
<name>A0ABV8SZJ8_9GAMM</name>
<dbReference type="Proteomes" id="UP001595904">
    <property type="component" value="Unassembled WGS sequence"/>
</dbReference>
<proteinExistence type="predicted"/>